<sequence length="41" mass="4753">MIFYRYGNGFCNVLIINFICFDVALEENISFKAMLGDLLLM</sequence>
<accession>A0A6C0CA25</accession>
<organism evidence="1">
    <name type="scientific">viral metagenome</name>
    <dbReference type="NCBI Taxonomy" id="1070528"/>
    <lineage>
        <taxon>unclassified sequences</taxon>
        <taxon>metagenomes</taxon>
        <taxon>organismal metagenomes</taxon>
    </lineage>
</organism>
<dbReference type="EMBL" id="MN739368">
    <property type="protein sequence ID" value="QHT01291.1"/>
    <property type="molecule type" value="Genomic_DNA"/>
</dbReference>
<name>A0A6C0CA25_9ZZZZ</name>
<evidence type="ECO:0000313" key="1">
    <source>
        <dbReference type="EMBL" id="QHT01291.1"/>
    </source>
</evidence>
<dbReference type="AlphaFoldDB" id="A0A6C0CA25"/>
<protein>
    <submittedName>
        <fullName evidence="1">Uncharacterized protein</fullName>
    </submittedName>
</protein>
<reference evidence="1" key="1">
    <citation type="journal article" date="2020" name="Nature">
        <title>Giant virus diversity and host interactions through global metagenomics.</title>
        <authorList>
            <person name="Schulz F."/>
            <person name="Roux S."/>
            <person name="Paez-Espino D."/>
            <person name="Jungbluth S."/>
            <person name="Walsh D.A."/>
            <person name="Denef V.J."/>
            <person name="McMahon K.D."/>
            <person name="Konstantinidis K.T."/>
            <person name="Eloe-Fadrosh E.A."/>
            <person name="Kyrpides N.C."/>
            <person name="Woyke T."/>
        </authorList>
    </citation>
    <scope>NUCLEOTIDE SEQUENCE</scope>
    <source>
        <strain evidence="1">GVMAG-M-3300020192-26</strain>
    </source>
</reference>
<proteinExistence type="predicted"/>